<keyword evidence="1" id="KW-0472">Membrane</keyword>
<evidence type="ECO:0000313" key="2">
    <source>
        <dbReference type="EMBL" id="JAH38033.1"/>
    </source>
</evidence>
<proteinExistence type="predicted"/>
<accession>A0A0E9SBY1</accession>
<reference evidence="2" key="1">
    <citation type="submission" date="2014-11" db="EMBL/GenBank/DDBJ databases">
        <authorList>
            <person name="Amaro Gonzalez C."/>
        </authorList>
    </citation>
    <scope>NUCLEOTIDE SEQUENCE</scope>
</reference>
<keyword evidence="1" id="KW-0812">Transmembrane</keyword>
<keyword evidence="1" id="KW-1133">Transmembrane helix</keyword>
<evidence type="ECO:0000256" key="1">
    <source>
        <dbReference type="SAM" id="Phobius"/>
    </source>
</evidence>
<dbReference type="AlphaFoldDB" id="A0A0E9SBY1"/>
<feature type="transmembrane region" description="Helical" evidence="1">
    <location>
        <begin position="6"/>
        <end position="22"/>
    </location>
</feature>
<protein>
    <submittedName>
        <fullName evidence="2">Uncharacterized protein</fullName>
    </submittedName>
</protein>
<name>A0A0E9SBY1_ANGAN</name>
<dbReference type="EMBL" id="GBXM01070544">
    <property type="protein sequence ID" value="JAH38033.1"/>
    <property type="molecule type" value="Transcribed_RNA"/>
</dbReference>
<reference evidence="2" key="2">
    <citation type="journal article" date="2015" name="Fish Shellfish Immunol.">
        <title>Early steps in the European eel (Anguilla anguilla)-Vibrio vulnificus interaction in the gills: Role of the RtxA13 toxin.</title>
        <authorList>
            <person name="Callol A."/>
            <person name="Pajuelo D."/>
            <person name="Ebbesson L."/>
            <person name="Teles M."/>
            <person name="MacKenzie S."/>
            <person name="Amaro C."/>
        </authorList>
    </citation>
    <scope>NUCLEOTIDE SEQUENCE</scope>
</reference>
<organism evidence="2">
    <name type="scientific">Anguilla anguilla</name>
    <name type="common">European freshwater eel</name>
    <name type="synonym">Muraena anguilla</name>
    <dbReference type="NCBI Taxonomy" id="7936"/>
    <lineage>
        <taxon>Eukaryota</taxon>
        <taxon>Metazoa</taxon>
        <taxon>Chordata</taxon>
        <taxon>Craniata</taxon>
        <taxon>Vertebrata</taxon>
        <taxon>Euteleostomi</taxon>
        <taxon>Actinopterygii</taxon>
        <taxon>Neopterygii</taxon>
        <taxon>Teleostei</taxon>
        <taxon>Anguilliformes</taxon>
        <taxon>Anguillidae</taxon>
        <taxon>Anguilla</taxon>
    </lineage>
</organism>
<sequence length="28" mass="3628">MFEVFIHLFIYFYIILSNWFHTRNIHIL</sequence>